<evidence type="ECO:0000259" key="2">
    <source>
        <dbReference type="Pfam" id="PF13478"/>
    </source>
</evidence>
<evidence type="ECO:0000259" key="1">
    <source>
        <dbReference type="Pfam" id="PF02625"/>
    </source>
</evidence>
<dbReference type="SUPFAM" id="SSF51984">
    <property type="entry name" value="MurCD N-terminal domain"/>
    <property type="match status" value="1"/>
</dbReference>
<dbReference type="Pfam" id="PF13478">
    <property type="entry name" value="XdhC_C"/>
    <property type="match status" value="1"/>
</dbReference>
<dbReference type="InterPro" id="IPR052698">
    <property type="entry name" value="MoCofactor_Util/Proc"/>
</dbReference>
<protein>
    <submittedName>
        <fullName evidence="3">XdhC family protein</fullName>
    </submittedName>
</protein>
<keyword evidence="4" id="KW-1185">Reference proteome</keyword>
<dbReference type="Proteomes" id="UP001203423">
    <property type="component" value="Unassembled WGS sequence"/>
</dbReference>
<dbReference type="PANTHER" id="PTHR30388:SF4">
    <property type="entry name" value="MOLYBDENUM COFACTOR INSERTION CHAPERONE PAOD"/>
    <property type="match status" value="1"/>
</dbReference>
<evidence type="ECO:0000313" key="4">
    <source>
        <dbReference type="Proteomes" id="UP001203423"/>
    </source>
</evidence>
<accession>A0ABT0LDD7</accession>
<dbReference type="PANTHER" id="PTHR30388">
    <property type="entry name" value="ALDEHYDE OXIDOREDUCTASE MOLYBDENUM COFACTOR ASSEMBLY PROTEIN"/>
    <property type="match status" value="1"/>
</dbReference>
<feature type="domain" description="XdhC Rossmann" evidence="2">
    <location>
        <begin position="170"/>
        <end position="315"/>
    </location>
</feature>
<dbReference type="Gene3D" id="3.40.50.720">
    <property type="entry name" value="NAD(P)-binding Rossmann-like Domain"/>
    <property type="match status" value="1"/>
</dbReference>
<name>A0ABT0LDD7_9GAMM</name>
<dbReference type="EMBL" id="JAKIKS010000058">
    <property type="protein sequence ID" value="MCL1125726.1"/>
    <property type="molecule type" value="Genomic_DNA"/>
</dbReference>
<dbReference type="InterPro" id="IPR003777">
    <property type="entry name" value="XdhC_CoxI"/>
</dbReference>
<dbReference type="RefSeq" id="WP_248941040.1">
    <property type="nucleotide sequence ID" value="NZ_JAKIKS010000058.1"/>
</dbReference>
<organism evidence="3 4">
    <name type="scientific">Shewanella surugensis</name>
    <dbReference type="NCBI Taxonomy" id="212020"/>
    <lineage>
        <taxon>Bacteria</taxon>
        <taxon>Pseudomonadati</taxon>
        <taxon>Pseudomonadota</taxon>
        <taxon>Gammaproteobacteria</taxon>
        <taxon>Alteromonadales</taxon>
        <taxon>Shewanellaceae</taxon>
        <taxon>Shewanella</taxon>
    </lineage>
</organism>
<comment type="caution">
    <text evidence="3">The sequence shown here is derived from an EMBL/GenBank/DDBJ whole genome shotgun (WGS) entry which is preliminary data.</text>
</comment>
<evidence type="ECO:0000313" key="3">
    <source>
        <dbReference type="EMBL" id="MCL1125726.1"/>
    </source>
</evidence>
<gene>
    <name evidence="3" type="ORF">L2764_14900</name>
</gene>
<sequence length="327" mass="36110">MQLTDITVLKTTLDWLYQGQSVWLCTILNTYGSAPRPVGALFVTDGTHRRGSISGGCLEDAFIEMLNEGHFKTAVSVFSYGDHMKGEAIATELPCGGSIRLLVERLRPDDTVLAHFDKWLSLAQSSSGYRRQIERESGHSQVVLTPNLYPLSVSETNDVIVVNYEQVWKVVLLGISQVSMSLAQLAIMAGYEVHVCDMRKQFESSWTYTAEMGGVDVTWISPDRLVDKVADSCTAVLALAHDPRIDDLGLMSAFESDAFYLGAMGSKRTSVAREERLQRICELSVTDLTRLHAPIGLNIGSKTPIEIAISIMADIIRVKNNIPLEQL</sequence>
<dbReference type="InterPro" id="IPR027051">
    <property type="entry name" value="XdhC_Rossmann_dom"/>
</dbReference>
<feature type="domain" description="XdhC- CoxI" evidence="1">
    <location>
        <begin position="15"/>
        <end position="66"/>
    </location>
</feature>
<dbReference type="Pfam" id="PF02625">
    <property type="entry name" value="XdhC_CoxI"/>
    <property type="match status" value="1"/>
</dbReference>
<reference evidence="3 4" key="1">
    <citation type="submission" date="2022-01" db="EMBL/GenBank/DDBJ databases">
        <title>Whole genome-based taxonomy of the Shewanellaceae.</title>
        <authorList>
            <person name="Martin-Rodriguez A.J."/>
        </authorList>
    </citation>
    <scope>NUCLEOTIDE SEQUENCE [LARGE SCALE GENOMIC DNA]</scope>
    <source>
        <strain evidence="3 4">DSM 17177</strain>
    </source>
</reference>
<proteinExistence type="predicted"/>